<dbReference type="InterPro" id="IPR010828">
    <property type="entry name" value="Atf2/Sli1-like"/>
</dbReference>
<dbReference type="GO" id="GO:0008080">
    <property type="term" value="F:N-acetyltransferase activity"/>
    <property type="evidence" value="ECO:0007669"/>
    <property type="project" value="TreeGrafter"/>
</dbReference>
<name>A0A2B7WT88_9EURO</name>
<dbReference type="PANTHER" id="PTHR28037:SF1">
    <property type="entry name" value="ALCOHOL O-ACETYLTRANSFERASE 1-RELATED"/>
    <property type="match status" value="1"/>
</dbReference>
<protein>
    <recommendedName>
        <fullName evidence="3">Alcohol acetyltransferase</fullName>
    </recommendedName>
</protein>
<evidence type="ECO:0000313" key="2">
    <source>
        <dbReference type="Proteomes" id="UP000224080"/>
    </source>
</evidence>
<dbReference type="Gene3D" id="3.30.559.10">
    <property type="entry name" value="Chloramphenicol acetyltransferase-like domain"/>
    <property type="match status" value="1"/>
</dbReference>
<sequence>MDPRPYQKQETKQHFEGSRVRGFEVPSLRLSDISNNENIPNDSDGTRQNHSISAWFSTLAGRKTLDPGLLERYSTARHHLGFYTNVAVSATYTLPAICQHPLKSYIYGACKILIGQHPILSAIPVGEDTNEPHFVRLPSIDLDTCVSFEKRRHGNVVSSHSSNPDPDMDLEKLLNIQHNVPFSPPCPFWRLCILEDPDNPHMFTASFIFHHAIGDGASGMAFHRTFLRALDLELSSAQSSDQVDGTIASPNIPLLPNIESLHPMPVSIPFLLSILFKEKIWSRRDPNLWTGSKITMPLQTEIRLLVLSETQTISFRDLCRKNKTTITAALHILVAGAVFLNVSADYTRLQCVGALSNRRWLGEQISDDSMGVFVQDMHDSYHRENFFDESGNFSFPWDEAVRSRKTIEDTINMKGKNAGPNLLKYVGDFHSELFLPKVGKDRADSYEVSNLGVFRSNLQPESGSQNPRIGRMVFSQSANVAGSAFAVSALTGGDGCLVLAFSWQKDVVGLQLAGDIMKTVVQQLAIIQ</sequence>
<reference evidence="1 2" key="1">
    <citation type="submission" date="2017-10" db="EMBL/GenBank/DDBJ databases">
        <title>Comparative genomics in systemic dimorphic fungi from Ajellomycetaceae.</title>
        <authorList>
            <person name="Munoz J.F."/>
            <person name="Mcewen J.G."/>
            <person name="Clay O.K."/>
            <person name="Cuomo C.A."/>
        </authorList>
    </citation>
    <scope>NUCLEOTIDE SEQUENCE [LARGE SCALE GENOMIC DNA]</scope>
    <source>
        <strain evidence="1 2">UAMH130</strain>
    </source>
</reference>
<dbReference type="PANTHER" id="PTHR28037">
    <property type="entry name" value="ALCOHOL O-ACETYLTRANSFERASE 1-RELATED"/>
    <property type="match status" value="1"/>
</dbReference>
<dbReference type="InterPro" id="IPR023213">
    <property type="entry name" value="CAT-like_dom_sf"/>
</dbReference>
<gene>
    <name evidence="1" type="ORF">GX51_06095</name>
</gene>
<dbReference type="Pfam" id="PF07247">
    <property type="entry name" value="AATase"/>
    <property type="match status" value="1"/>
</dbReference>
<dbReference type="OrthoDB" id="2150604at2759"/>
<keyword evidence="2" id="KW-1185">Reference proteome</keyword>
<dbReference type="SUPFAM" id="SSF52777">
    <property type="entry name" value="CoA-dependent acyltransferases"/>
    <property type="match status" value="1"/>
</dbReference>
<comment type="caution">
    <text evidence="1">The sequence shown here is derived from an EMBL/GenBank/DDBJ whole genome shotgun (WGS) entry which is preliminary data.</text>
</comment>
<proteinExistence type="predicted"/>
<dbReference type="Proteomes" id="UP000224080">
    <property type="component" value="Unassembled WGS sequence"/>
</dbReference>
<accession>A0A2B7WT88</accession>
<dbReference type="AlphaFoldDB" id="A0A2B7WT88"/>
<evidence type="ECO:0000313" key="1">
    <source>
        <dbReference type="EMBL" id="PGG99884.1"/>
    </source>
</evidence>
<evidence type="ECO:0008006" key="3">
    <source>
        <dbReference type="Google" id="ProtNLM"/>
    </source>
</evidence>
<dbReference type="EMBL" id="PDNC01000094">
    <property type="protein sequence ID" value="PGG99884.1"/>
    <property type="molecule type" value="Genomic_DNA"/>
</dbReference>
<dbReference type="STRING" id="2060905.A0A2B7WT88"/>
<dbReference type="InterPro" id="IPR052058">
    <property type="entry name" value="Alcohol_O-acetyltransferase"/>
</dbReference>
<organism evidence="1 2">
    <name type="scientific">Blastomyces parvus</name>
    <dbReference type="NCBI Taxonomy" id="2060905"/>
    <lineage>
        <taxon>Eukaryota</taxon>
        <taxon>Fungi</taxon>
        <taxon>Dikarya</taxon>
        <taxon>Ascomycota</taxon>
        <taxon>Pezizomycotina</taxon>
        <taxon>Eurotiomycetes</taxon>
        <taxon>Eurotiomycetidae</taxon>
        <taxon>Onygenales</taxon>
        <taxon>Ajellomycetaceae</taxon>
        <taxon>Blastomyces</taxon>
    </lineage>
</organism>